<organism evidence="1 3">
    <name type="scientific">Araneus ventricosus</name>
    <name type="common">Orbweaver spider</name>
    <name type="synonym">Epeira ventricosa</name>
    <dbReference type="NCBI Taxonomy" id="182803"/>
    <lineage>
        <taxon>Eukaryota</taxon>
        <taxon>Metazoa</taxon>
        <taxon>Ecdysozoa</taxon>
        <taxon>Arthropoda</taxon>
        <taxon>Chelicerata</taxon>
        <taxon>Arachnida</taxon>
        <taxon>Araneae</taxon>
        <taxon>Araneomorphae</taxon>
        <taxon>Entelegynae</taxon>
        <taxon>Araneoidea</taxon>
        <taxon>Araneidae</taxon>
        <taxon>Araneus</taxon>
    </lineage>
</organism>
<proteinExistence type="predicted"/>
<evidence type="ECO:0000313" key="3">
    <source>
        <dbReference type="Proteomes" id="UP000499080"/>
    </source>
</evidence>
<comment type="caution">
    <text evidence="1">The sequence shown here is derived from an EMBL/GenBank/DDBJ whole genome shotgun (WGS) entry which is preliminary data.</text>
</comment>
<evidence type="ECO:0000313" key="2">
    <source>
        <dbReference type="EMBL" id="GBM87182.1"/>
    </source>
</evidence>
<feature type="non-terminal residue" evidence="1">
    <location>
        <position position="1"/>
    </location>
</feature>
<accession>A0A4Y2JD15</accession>
<dbReference type="Proteomes" id="UP000499080">
    <property type="component" value="Unassembled WGS sequence"/>
</dbReference>
<evidence type="ECO:0000313" key="1">
    <source>
        <dbReference type="EMBL" id="GBM87132.1"/>
    </source>
</evidence>
<protein>
    <submittedName>
        <fullName evidence="1">Uncharacterized protein</fullName>
    </submittedName>
</protein>
<dbReference type="EMBL" id="BGPR01189496">
    <property type="protein sequence ID" value="GBM87182.1"/>
    <property type="molecule type" value="Genomic_DNA"/>
</dbReference>
<reference evidence="1 3" key="1">
    <citation type="journal article" date="2019" name="Sci. Rep.">
        <title>Orb-weaving spider Araneus ventricosus genome elucidates the spidroin gene catalogue.</title>
        <authorList>
            <person name="Kono N."/>
            <person name="Nakamura H."/>
            <person name="Ohtoshi R."/>
            <person name="Moran D.A.P."/>
            <person name="Shinohara A."/>
            <person name="Yoshida Y."/>
            <person name="Fujiwara M."/>
            <person name="Mori M."/>
            <person name="Tomita M."/>
            <person name="Arakawa K."/>
        </authorList>
    </citation>
    <scope>NUCLEOTIDE SEQUENCE [LARGE SCALE GENOMIC DNA]</scope>
</reference>
<gene>
    <name evidence="1" type="ORF">AVEN_245128_1</name>
    <name evidence="2" type="ORF">AVEN_53608_1</name>
</gene>
<name>A0A4Y2JD15_ARAVE</name>
<dbReference type="OrthoDB" id="6617542at2759"/>
<dbReference type="AlphaFoldDB" id="A0A4Y2JD15"/>
<keyword evidence="3" id="KW-1185">Reference proteome</keyword>
<sequence length="84" mass="9335">TQKEEYEEWMSIDEDIPVAATLTDLKICQAVCVQDQAIKGDDPDGDECVEENPPTSAEMRQALDILKRGMKIFGSRAKSGYQLA</sequence>
<dbReference type="EMBL" id="BGPR01189477">
    <property type="protein sequence ID" value="GBM87132.1"/>
    <property type="molecule type" value="Genomic_DNA"/>
</dbReference>